<feature type="region of interest" description="Disordered" evidence="2">
    <location>
        <begin position="82"/>
        <end position="106"/>
    </location>
</feature>
<name>D7FMD3_ECTSI</name>
<feature type="region of interest" description="Disordered" evidence="2">
    <location>
        <begin position="1"/>
        <end position="32"/>
    </location>
</feature>
<feature type="compositionally biased region" description="Basic and acidic residues" evidence="2">
    <location>
        <begin position="1"/>
        <end position="11"/>
    </location>
</feature>
<organism evidence="3 4">
    <name type="scientific">Ectocarpus siliculosus</name>
    <name type="common">Brown alga</name>
    <name type="synonym">Conferva siliculosa</name>
    <dbReference type="NCBI Taxonomy" id="2880"/>
    <lineage>
        <taxon>Eukaryota</taxon>
        <taxon>Sar</taxon>
        <taxon>Stramenopiles</taxon>
        <taxon>Ochrophyta</taxon>
        <taxon>PX clade</taxon>
        <taxon>Phaeophyceae</taxon>
        <taxon>Ectocarpales</taxon>
        <taxon>Ectocarpaceae</taxon>
        <taxon>Ectocarpus</taxon>
    </lineage>
</organism>
<feature type="region of interest" description="Disordered" evidence="2">
    <location>
        <begin position="133"/>
        <end position="154"/>
    </location>
</feature>
<evidence type="ECO:0000256" key="1">
    <source>
        <dbReference type="SAM" id="Coils"/>
    </source>
</evidence>
<dbReference type="EMBL" id="FN649760">
    <property type="protein sequence ID" value="CBJ29951.1"/>
    <property type="molecule type" value="Genomic_DNA"/>
</dbReference>
<dbReference type="GO" id="GO:0006406">
    <property type="term" value="P:mRNA export from nucleus"/>
    <property type="evidence" value="ECO:0007669"/>
    <property type="project" value="TreeGrafter"/>
</dbReference>
<feature type="coiled-coil region" evidence="1">
    <location>
        <begin position="234"/>
        <end position="268"/>
    </location>
</feature>
<dbReference type="PANTHER" id="PTHR18898">
    <property type="entry name" value="NUCLEOPROTEIN TPR-RELATED"/>
    <property type="match status" value="1"/>
</dbReference>
<evidence type="ECO:0000256" key="2">
    <source>
        <dbReference type="SAM" id="MobiDB-lite"/>
    </source>
</evidence>
<dbReference type="PANTHER" id="PTHR18898:SF2">
    <property type="entry name" value="NUCLEOPROTEIN TPR"/>
    <property type="match status" value="1"/>
</dbReference>
<keyword evidence="1" id="KW-0175">Coiled coil</keyword>
<reference evidence="3 4" key="1">
    <citation type="journal article" date="2010" name="Nature">
        <title>The Ectocarpus genome and the independent evolution of multicellularity in brown algae.</title>
        <authorList>
            <person name="Cock J.M."/>
            <person name="Sterck L."/>
            <person name="Rouze P."/>
            <person name="Scornet D."/>
            <person name="Allen A.E."/>
            <person name="Amoutzias G."/>
            <person name="Anthouard V."/>
            <person name="Artiguenave F."/>
            <person name="Aury J.M."/>
            <person name="Badger J.H."/>
            <person name="Beszteri B."/>
            <person name="Billiau K."/>
            <person name="Bonnet E."/>
            <person name="Bothwell J.H."/>
            <person name="Bowler C."/>
            <person name="Boyen C."/>
            <person name="Brownlee C."/>
            <person name="Carrano C.J."/>
            <person name="Charrier B."/>
            <person name="Cho G.Y."/>
            <person name="Coelho S.M."/>
            <person name="Collen J."/>
            <person name="Corre E."/>
            <person name="Da Silva C."/>
            <person name="Delage L."/>
            <person name="Delaroque N."/>
            <person name="Dittami S.M."/>
            <person name="Doulbeau S."/>
            <person name="Elias M."/>
            <person name="Farnham G."/>
            <person name="Gachon C.M."/>
            <person name="Gschloessl B."/>
            <person name="Heesch S."/>
            <person name="Jabbari K."/>
            <person name="Jubin C."/>
            <person name="Kawai H."/>
            <person name="Kimura K."/>
            <person name="Kloareg B."/>
            <person name="Kupper F.C."/>
            <person name="Lang D."/>
            <person name="Le Bail A."/>
            <person name="Leblanc C."/>
            <person name="Lerouge P."/>
            <person name="Lohr M."/>
            <person name="Lopez P.J."/>
            <person name="Martens C."/>
            <person name="Maumus F."/>
            <person name="Michel G."/>
            <person name="Miranda-Saavedra D."/>
            <person name="Morales J."/>
            <person name="Moreau H."/>
            <person name="Motomura T."/>
            <person name="Nagasato C."/>
            <person name="Napoli C.A."/>
            <person name="Nelson D.R."/>
            <person name="Nyvall-Collen P."/>
            <person name="Peters A.F."/>
            <person name="Pommier C."/>
            <person name="Potin P."/>
            <person name="Poulain J."/>
            <person name="Quesneville H."/>
            <person name="Read B."/>
            <person name="Rensing S.A."/>
            <person name="Ritter A."/>
            <person name="Rousvoal S."/>
            <person name="Samanta M."/>
            <person name="Samson G."/>
            <person name="Schroeder D.C."/>
            <person name="Segurens B."/>
            <person name="Strittmatter M."/>
            <person name="Tonon T."/>
            <person name="Tregear J.W."/>
            <person name="Valentin K."/>
            <person name="von Dassow P."/>
            <person name="Yamagishi T."/>
            <person name="Van de Peer Y."/>
            <person name="Wincker P."/>
        </authorList>
    </citation>
    <scope>NUCLEOTIDE SEQUENCE [LARGE SCALE GENOMIC DNA]</scope>
    <source>
        <strain evidence="4">Ec32 / CCAP1310/4</strain>
    </source>
</reference>
<dbReference type="AlphaFoldDB" id="D7FMD3"/>
<dbReference type="GO" id="GO:0005643">
    <property type="term" value="C:nuclear pore"/>
    <property type="evidence" value="ECO:0007669"/>
    <property type="project" value="TreeGrafter"/>
</dbReference>
<gene>
    <name evidence="3" type="ORF">Esi_0166_0071</name>
</gene>
<dbReference type="InParanoid" id="D7FMD3"/>
<feature type="region of interest" description="Disordered" evidence="2">
    <location>
        <begin position="276"/>
        <end position="305"/>
    </location>
</feature>
<evidence type="ECO:0000313" key="3">
    <source>
        <dbReference type="EMBL" id="CBJ29951.1"/>
    </source>
</evidence>
<protein>
    <submittedName>
        <fullName evidence="3">Uncharacterized protein</fullName>
    </submittedName>
</protein>
<keyword evidence="4" id="KW-1185">Reference proteome</keyword>
<sequence>MRRKAEDDRRAVAQAELEQTKQASQAREKTRELEGKISALKAEGEKLTAAAAAAAASEKVAATKAVELSARLNEARARLVTGAGGGAGAAGGGAGSGGGVSGGGGLDDGMAGQLAEVGKLQMELESMRADLKAKTEALSTSERQRGQYEAMAKSKQKHVEALEAAGKATKEELEGKVNEALARAQAAEAEARSTKTGLASTVADLVKEKEMAEAEGAEKQKIVEKLKSDLRHVRSQAGQEARRTEDVRKELEVQRTAARAAEERYRQELEAHAGAITALRQAEDAQDGSDKGAREAQHGKDSLGAELIGARARWEGREGALNKGHYGGTGGRILK</sequence>
<feature type="compositionally biased region" description="Basic and acidic residues" evidence="2">
    <location>
        <begin position="288"/>
        <end position="303"/>
    </location>
</feature>
<proteinExistence type="predicted"/>
<evidence type="ECO:0000313" key="4">
    <source>
        <dbReference type="Proteomes" id="UP000002630"/>
    </source>
</evidence>
<accession>D7FMD3</accession>
<dbReference type="GO" id="GO:0017056">
    <property type="term" value="F:structural constituent of nuclear pore"/>
    <property type="evidence" value="ECO:0007669"/>
    <property type="project" value="TreeGrafter"/>
</dbReference>
<dbReference type="Proteomes" id="UP000002630">
    <property type="component" value="Unassembled WGS sequence"/>
</dbReference>